<dbReference type="EMBL" id="RBNI01002142">
    <property type="protein sequence ID" value="RUP49608.1"/>
    <property type="molecule type" value="Genomic_DNA"/>
</dbReference>
<sequence length="173" mass="19682">MQGVVAGSQHHPRFSFLLKYSLWRKCPIGLYSARVRILLGIFGRVPGCLRWPGVLVGAKARFCSLAWFRLFGPYRTNTKKQPRLPFRSNEIHSSDVTHLLRKSSFSRARVQRHSDVTVPTAEQVLVPETLLKKRKNQEKTAAARAAADAEKRKVCIRVNEIGYGDWKQRPTVG</sequence>
<protein>
    <submittedName>
        <fullName evidence="1">Uncharacterized protein</fullName>
    </submittedName>
</protein>
<gene>
    <name evidence="1" type="ORF">BC936DRAFT_142057</name>
</gene>
<accession>A0A433DFJ5</accession>
<evidence type="ECO:0000313" key="1">
    <source>
        <dbReference type="EMBL" id="RUP49608.1"/>
    </source>
</evidence>
<proteinExistence type="predicted"/>
<comment type="caution">
    <text evidence="1">The sequence shown here is derived from an EMBL/GenBank/DDBJ whole genome shotgun (WGS) entry which is preliminary data.</text>
</comment>
<name>A0A433DFJ5_9FUNG</name>
<keyword evidence="2" id="KW-1185">Reference proteome</keyword>
<dbReference type="Proteomes" id="UP000268093">
    <property type="component" value="Unassembled WGS sequence"/>
</dbReference>
<organism evidence="1 2">
    <name type="scientific">Jimgerdemannia flammicorona</name>
    <dbReference type="NCBI Taxonomy" id="994334"/>
    <lineage>
        <taxon>Eukaryota</taxon>
        <taxon>Fungi</taxon>
        <taxon>Fungi incertae sedis</taxon>
        <taxon>Mucoromycota</taxon>
        <taxon>Mucoromycotina</taxon>
        <taxon>Endogonomycetes</taxon>
        <taxon>Endogonales</taxon>
        <taxon>Endogonaceae</taxon>
        <taxon>Jimgerdemannia</taxon>
    </lineage>
</organism>
<dbReference type="AlphaFoldDB" id="A0A433DFJ5"/>
<evidence type="ECO:0000313" key="2">
    <source>
        <dbReference type="Proteomes" id="UP000268093"/>
    </source>
</evidence>
<reference evidence="1 2" key="1">
    <citation type="journal article" date="2018" name="New Phytol.">
        <title>Phylogenomics of Endogonaceae and evolution of mycorrhizas within Mucoromycota.</title>
        <authorList>
            <person name="Chang Y."/>
            <person name="Desiro A."/>
            <person name="Na H."/>
            <person name="Sandor L."/>
            <person name="Lipzen A."/>
            <person name="Clum A."/>
            <person name="Barry K."/>
            <person name="Grigoriev I.V."/>
            <person name="Martin F.M."/>
            <person name="Stajich J.E."/>
            <person name="Smith M.E."/>
            <person name="Bonito G."/>
            <person name="Spatafora J.W."/>
        </authorList>
    </citation>
    <scope>NUCLEOTIDE SEQUENCE [LARGE SCALE GENOMIC DNA]</scope>
    <source>
        <strain evidence="1 2">GMNB39</strain>
    </source>
</reference>